<organism evidence="7 8">
    <name type="scientific">Aureibaculum marinum</name>
    <dbReference type="NCBI Taxonomy" id="2487930"/>
    <lineage>
        <taxon>Bacteria</taxon>
        <taxon>Pseudomonadati</taxon>
        <taxon>Bacteroidota</taxon>
        <taxon>Flavobacteriia</taxon>
        <taxon>Flavobacteriales</taxon>
        <taxon>Flavobacteriaceae</taxon>
        <taxon>Aureibaculum</taxon>
    </lineage>
</organism>
<keyword evidence="2" id="KW-1003">Cell membrane</keyword>
<dbReference type="Proteomes" id="UP000270856">
    <property type="component" value="Unassembled WGS sequence"/>
</dbReference>
<evidence type="ECO:0000256" key="6">
    <source>
        <dbReference type="SAM" id="Phobius"/>
    </source>
</evidence>
<dbReference type="RefSeq" id="WP_123896988.1">
    <property type="nucleotide sequence ID" value="NZ_RPFJ01000006.1"/>
</dbReference>
<feature type="transmembrane region" description="Helical" evidence="6">
    <location>
        <begin position="54"/>
        <end position="78"/>
    </location>
</feature>
<protein>
    <submittedName>
        <fullName evidence="7">YjgP/YjgQ family permease</fullName>
    </submittedName>
</protein>
<sequence length="361" mass="41294">MRILDKYILKKYFTTFFFTLLILIPITIAIDVSEKYSKFSDHADLGVGEIISDYYIPFIVNYGNTFMPLALFISTILFTSKMASNTEIVAIHSAGIPYIRFLKPYILGSLLICLVSLTANHFLLNESNKTFEAFNEAYLRREKKAKTFVPQVNLQLTENDIVYFKNFNLTRNNGYGFSYQHFDGLNLKYILTGSRISWNKKDSIYTITNYTKRWVGNKNDSIEVGRKLDTTFNFLPKDLLYVDYLAGEMASPELYHHIKESENRGVKNLNKYKVELYSRTTLPVSSIILTIIAVSLASRKRRGGIGVNLAAGVSLMFLYVFFMKVTEVLGASATNNPLIMVWIPNILFGIIAIYLYTKAKQ</sequence>
<feature type="transmembrane region" description="Helical" evidence="6">
    <location>
        <begin position="337"/>
        <end position="356"/>
    </location>
</feature>
<keyword evidence="4 6" id="KW-1133">Transmembrane helix</keyword>
<dbReference type="OrthoDB" id="9807977at2"/>
<dbReference type="PANTHER" id="PTHR33529">
    <property type="entry name" value="SLR0882 PROTEIN-RELATED"/>
    <property type="match status" value="1"/>
</dbReference>
<keyword evidence="5 6" id="KW-0472">Membrane</keyword>
<comment type="caution">
    <text evidence="7">The sequence shown here is derived from an EMBL/GenBank/DDBJ whole genome shotgun (WGS) entry which is preliminary data.</text>
</comment>
<dbReference type="InterPro" id="IPR005495">
    <property type="entry name" value="LptG/LptF_permease"/>
</dbReference>
<feature type="transmembrane region" description="Helical" evidence="6">
    <location>
        <begin position="276"/>
        <end position="298"/>
    </location>
</feature>
<accession>A0A3N4NQL7</accession>
<evidence type="ECO:0000256" key="5">
    <source>
        <dbReference type="ARBA" id="ARBA00023136"/>
    </source>
</evidence>
<keyword evidence="8" id="KW-1185">Reference proteome</keyword>
<gene>
    <name evidence="7" type="ORF">EGM88_05640</name>
</gene>
<feature type="transmembrane region" description="Helical" evidence="6">
    <location>
        <begin position="105"/>
        <end position="124"/>
    </location>
</feature>
<dbReference type="Pfam" id="PF03739">
    <property type="entry name" value="LptF_LptG"/>
    <property type="match status" value="1"/>
</dbReference>
<reference evidence="7 8" key="1">
    <citation type="submission" date="2018-11" db="EMBL/GenBank/DDBJ databases">
        <title>Aureibaculum marinum gen. nov., sp. nov., a member of the family Flavobacteriaceae isolated from the Bohai Sea.</title>
        <authorList>
            <person name="Ji X."/>
        </authorList>
    </citation>
    <scope>NUCLEOTIDE SEQUENCE [LARGE SCALE GENOMIC DNA]</scope>
    <source>
        <strain evidence="7 8">BH-SD17</strain>
    </source>
</reference>
<evidence type="ECO:0000256" key="2">
    <source>
        <dbReference type="ARBA" id="ARBA00022475"/>
    </source>
</evidence>
<evidence type="ECO:0000313" key="8">
    <source>
        <dbReference type="Proteomes" id="UP000270856"/>
    </source>
</evidence>
<dbReference type="GO" id="GO:0043190">
    <property type="term" value="C:ATP-binding cassette (ABC) transporter complex"/>
    <property type="evidence" value="ECO:0007669"/>
    <property type="project" value="TreeGrafter"/>
</dbReference>
<evidence type="ECO:0000313" key="7">
    <source>
        <dbReference type="EMBL" id="RPD98672.1"/>
    </source>
</evidence>
<dbReference type="EMBL" id="RPFJ01000006">
    <property type="protein sequence ID" value="RPD98672.1"/>
    <property type="molecule type" value="Genomic_DNA"/>
</dbReference>
<proteinExistence type="predicted"/>
<keyword evidence="3 6" id="KW-0812">Transmembrane</keyword>
<feature type="transmembrane region" description="Helical" evidence="6">
    <location>
        <begin position="305"/>
        <end position="325"/>
    </location>
</feature>
<dbReference type="PANTHER" id="PTHR33529:SF8">
    <property type="entry name" value="PERMEASE, YJGP_YJGQ FAMILY"/>
    <property type="match status" value="1"/>
</dbReference>
<comment type="subcellular location">
    <subcellularLocation>
        <location evidence="1">Cell membrane</location>
        <topology evidence="1">Multi-pass membrane protein</topology>
    </subcellularLocation>
</comment>
<dbReference type="GO" id="GO:0015920">
    <property type="term" value="P:lipopolysaccharide transport"/>
    <property type="evidence" value="ECO:0007669"/>
    <property type="project" value="TreeGrafter"/>
</dbReference>
<feature type="transmembrane region" description="Helical" evidence="6">
    <location>
        <begin position="12"/>
        <end position="30"/>
    </location>
</feature>
<evidence type="ECO:0000256" key="1">
    <source>
        <dbReference type="ARBA" id="ARBA00004651"/>
    </source>
</evidence>
<name>A0A3N4NQL7_9FLAO</name>
<evidence type="ECO:0000256" key="3">
    <source>
        <dbReference type="ARBA" id="ARBA00022692"/>
    </source>
</evidence>
<evidence type="ECO:0000256" key="4">
    <source>
        <dbReference type="ARBA" id="ARBA00022989"/>
    </source>
</evidence>
<dbReference type="AlphaFoldDB" id="A0A3N4NQL7"/>